<comment type="caution">
    <text evidence="1">The sequence shown here is derived from an EMBL/GenBank/DDBJ whole genome shotgun (WGS) entry which is preliminary data.</text>
</comment>
<evidence type="ECO:0000313" key="1">
    <source>
        <dbReference type="EMBL" id="GFS67502.1"/>
    </source>
</evidence>
<protein>
    <submittedName>
        <fullName evidence="1">Uncharacterized protein</fullName>
    </submittedName>
</protein>
<dbReference type="Proteomes" id="UP000887013">
    <property type="component" value="Unassembled WGS sequence"/>
</dbReference>
<organism evidence="1 2">
    <name type="scientific">Nephila pilipes</name>
    <name type="common">Giant wood spider</name>
    <name type="synonym">Nephila maculata</name>
    <dbReference type="NCBI Taxonomy" id="299642"/>
    <lineage>
        <taxon>Eukaryota</taxon>
        <taxon>Metazoa</taxon>
        <taxon>Ecdysozoa</taxon>
        <taxon>Arthropoda</taxon>
        <taxon>Chelicerata</taxon>
        <taxon>Arachnida</taxon>
        <taxon>Araneae</taxon>
        <taxon>Araneomorphae</taxon>
        <taxon>Entelegynae</taxon>
        <taxon>Araneoidea</taxon>
        <taxon>Nephilidae</taxon>
        <taxon>Nephila</taxon>
    </lineage>
</organism>
<dbReference type="AlphaFoldDB" id="A0A8X6J0X7"/>
<reference evidence="1" key="1">
    <citation type="submission" date="2020-08" db="EMBL/GenBank/DDBJ databases">
        <title>Multicomponent nature underlies the extraordinary mechanical properties of spider dragline silk.</title>
        <authorList>
            <person name="Kono N."/>
            <person name="Nakamura H."/>
            <person name="Mori M."/>
            <person name="Yoshida Y."/>
            <person name="Ohtoshi R."/>
            <person name="Malay A.D."/>
            <person name="Moran D.A.P."/>
            <person name="Tomita M."/>
            <person name="Numata K."/>
            <person name="Arakawa K."/>
        </authorList>
    </citation>
    <scope>NUCLEOTIDE SEQUENCE</scope>
</reference>
<sequence>MLTGSRPITEGDHRARSVLEATTRTPRAVGIFLFFKLLFRGKTVEGPPDPVVGPGRAALERKHLKMESLNPNKQRSRPYSSGNGVFYTTGKQKVGRCLNFLTGDGASVCCSQTRFGNDTLENVVDEGIHDGYGLFEIPVSGVDLFQDFVDYKIIQSSAVSYASATLKPQIREKYDALERENSVSVDRSLLKAGDQKVRFENSISTSSFDVTVPILHERIPQRLCVHILLYSLPLLAMSSGPEPLLCLRETVVTKIHPFSSKSLPELVREIAQDFKPIFDSRALPSWPFRKPAKLTWSVEDTELAIHAKSKLLRSRPVSLTNGGERAKFYENKL</sequence>
<name>A0A8X6J0X7_NEPPI</name>
<dbReference type="OrthoDB" id="9831996at2759"/>
<accession>A0A8X6J0X7</accession>
<gene>
    <name evidence="1" type="ORF">NPIL_390611</name>
</gene>
<dbReference type="EMBL" id="BMAW01000104">
    <property type="protein sequence ID" value="GFS67502.1"/>
    <property type="molecule type" value="Genomic_DNA"/>
</dbReference>
<keyword evidence="2" id="KW-1185">Reference proteome</keyword>
<evidence type="ECO:0000313" key="2">
    <source>
        <dbReference type="Proteomes" id="UP000887013"/>
    </source>
</evidence>
<proteinExistence type="predicted"/>